<dbReference type="HOGENOM" id="CLU_094177_0_0_10"/>
<dbReference type="OrthoDB" id="1427661at2"/>
<keyword evidence="2" id="KW-0732">Signal</keyword>
<protein>
    <submittedName>
        <fullName evidence="3">Uncharacterized protein</fullName>
    </submittedName>
</protein>
<gene>
    <name evidence="3" type="ORF">VC82_2909</name>
</gene>
<keyword evidence="4" id="KW-1185">Reference proteome</keyword>
<accession>A0A0D5YX38</accession>
<dbReference type="AlphaFoldDB" id="A0A0D5YX38"/>
<evidence type="ECO:0000313" key="3">
    <source>
        <dbReference type="EMBL" id="AKA36454.1"/>
    </source>
</evidence>
<proteinExistence type="predicted"/>
<sequence length="255" mass="28019">MKKITLLVLMNVLMLSTLQAQRKSELLAEIDTLRTKLRMVEDSLAKYQRIASANEAQAKTLQNQNESLREANATLMKNLNSFSEISSKNSETVNKALASLKEKEQQMKLITNTFSSNDSSAIALITKGKQTLGEDAKLGTGNGTVVIGNSLASLFGSDTATTLAPESGEWLNRIAQFLNLAPDRKVVVQGLNITGEFGLTLQQVTAVASALIENHNVAPERIQIEVRDGNFKEGINIRLEPDHEDFYKKVKESLN</sequence>
<dbReference type="RefSeq" id="WP_045802985.1">
    <property type="nucleotide sequence ID" value="NZ_CP011071.1"/>
</dbReference>
<evidence type="ECO:0000256" key="1">
    <source>
        <dbReference type="SAM" id="Coils"/>
    </source>
</evidence>
<name>A0A0D5YX38_9FLAO</name>
<dbReference type="Proteomes" id="UP000032726">
    <property type="component" value="Chromosome"/>
</dbReference>
<reference evidence="3 4" key="1">
    <citation type="submission" date="2015-03" db="EMBL/GenBank/DDBJ databases">
        <title>Complete genome sequence of Muricauda lutaonensis CC-HSB-11T, isolated from a coastal hot spring.</title>
        <authorList>
            <person name="Kim K.M."/>
        </authorList>
    </citation>
    <scope>NUCLEOTIDE SEQUENCE [LARGE SCALE GENOMIC DNA]</scope>
    <source>
        <strain evidence="3 4">CC-HSB-11</strain>
    </source>
</reference>
<dbReference type="KEGG" id="mlt:VC82_2909"/>
<evidence type="ECO:0000313" key="4">
    <source>
        <dbReference type="Proteomes" id="UP000032726"/>
    </source>
</evidence>
<keyword evidence="1" id="KW-0175">Coiled coil</keyword>
<evidence type="ECO:0000256" key="2">
    <source>
        <dbReference type="SAM" id="SignalP"/>
    </source>
</evidence>
<organism evidence="3 4">
    <name type="scientific">Flagellimonas lutaonensis</name>
    <dbReference type="NCBI Taxonomy" id="516051"/>
    <lineage>
        <taxon>Bacteria</taxon>
        <taxon>Pseudomonadati</taxon>
        <taxon>Bacteroidota</taxon>
        <taxon>Flavobacteriia</taxon>
        <taxon>Flavobacteriales</taxon>
        <taxon>Flavobacteriaceae</taxon>
        <taxon>Flagellimonas</taxon>
    </lineage>
</organism>
<feature type="coiled-coil region" evidence="1">
    <location>
        <begin position="23"/>
        <end position="113"/>
    </location>
</feature>
<feature type="chain" id="PRO_5002300389" evidence="2">
    <location>
        <begin position="21"/>
        <end position="255"/>
    </location>
</feature>
<dbReference type="STRING" id="516051.VC82_2909"/>
<dbReference type="EMBL" id="CP011071">
    <property type="protein sequence ID" value="AKA36454.1"/>
    <property type="molecule type" value="Genomic_DNA"/>
</dbReference>
<feature type="signal peptide" evidence="2">
    <location>
        <begin position="1"/>
        <end position="20"/>
    </location>
</feature>